<feature type="transmembrane region" description="Helical" evidence="6">
    <location>
        <begin position="197"/>
        <end position="224"/>
    </location>
</feature>
<feature type="transmembrane region" description="Helical" evidence="6">
    <location>
        <begin position="292"/>
        <end position="319"/>
    </location>
</feature>
<dbReference type="EnsemblMetazoa" id="LLOJ010778-RA">
    <property type="protein sequence ID" value="LLOJ010778-PA"/>
    <property type="gene ID" value="LLOJ010778"/>
</dbReference>
<comment type="caution">
    <text evidence="6">Lacks conserved residue(s) required for the propagation of feature annotation.</text>
</comment>
<accession>A0A240SXX9</accession>
<keyword evidence="5 6" id="KW-0472">Membrane</keyword>
<dbReference type="GO" id="GO:0050909">
    <property type="term" value="P:sensory perception of taste"/>
    <property type="evidence" value="ECO:0007669"/>
    <property type="project" value="InterPro"/>
</dbReference>
<feature type="transmembrane region" description="Helical" evidence="6">
    <location>
        <begin position="157"/>
        <end position="177"/>
    </location>
</feature>
<evidence type="ECO:0000313" key="8">
    <source>
        <dbReference type="Proteomes" id="UP000092461"/>
    </source>
</evidence>
<dbReference type="GO" id="GO:0005886">
    <property type="term" value="C:plasma membrane"/>
    <property type="evidence" value="ECO:0007669"/>
    <property type="project" value="UniProtKB-SubCell"/>
</dbReference>
<keyword evidence="6" id="KW-0807">Transducer</keyword>
<dbReference type="InterPro" id="IPR013604">
    <property type="entry name" value="7TM_chemorcpt"/>
</dbReference>
<evidence type="ECO:0000313" key="7">
    <source>
        <dbReference type="EnsemblMetazoa" id="LLOJ010778-PA"/>
    </source>
</evidence>
<evidence type="ECO:0000256" key="1">
    <source>
        <dbReference type="ARBA" id="ARBA00004651"/>
    </source>
</evidence>
<keyword evidence="2 6" id="KW-1003">Cell membrane</keyword>
<proteinExistence type="inferred from homology"/>
<protein>
    <recommendedName>
        <fullName evidence="6">Gustatory receptor</fullName>
    </recommendedName>
</protein>
<dbReference type="EMBL" id="AJWK01007067">
    <property type="status" value="NOT_ANNOTATED_CDS"/>
    <property type="molecule type" value="Genomic_DNA"/>
</dbReference>
<evidence type="ECO:0000256" key="4">
    <source>
        <dbReference type="ARBA" id="ARBA00022989"/>
    </source>
</evidence>
<evidence type="ECO:0000256" key="3">
    <source>
        <dbReference type="ARBA" id="ARBA00022692"/>
    </source>
</evidence>
<dbReference type="Pfam" id="PF08395">
    <property type="entry name" value="7tm_7"/>
    <property type="match status" value="1"/>
</dbReference>
<comment type="subcellular location">
    <subcellularLocation>
        <location evidence="1 6">Cell membrane</location>
        <topology evidence="1 6">Multi-pass membrane protein</topology>
    </subcellularLocation>
</comment>
<dbReference type="GO" id="GO:0007165">
    <property type="term" value="P:signal transduction"/>
    <property type="evidence" value="ECO:0007669"/>
    <property type="project" value="UniProtKB-KW"/>
</dbReference>
<dbReference type="AlphaFoldDB" id="A0A240SXX9"/>
<evidence type="ECO:0000256" key="2">
    <source>
        <dbReference type="ARBA" id="ARBA00022475"/>
    </source>
</evidence>
<dbReference type="Proteomes" id="UP000092461">
    <property type="component" value="Unassembled WGS sequence"/>
</dbReference>
<sequence>MWSVVCFNFAIRSLYVVSKVVGLAPISVTFENFSVHQAGQWARLWQLVLHVPLAIVYPISWCALSRNSGGSTMVELHPNATSTANMNSMGYMVQYAAGYMVLVMISIMQMGRRREDSVEFLSGMAKLSHKLPSISDTARNYQQQRHSLTRVSMCKNLVALFLLKSILFGMILLTATWSNLNSHFEDTLTMSTFLHSLVILFPTLLMVILSNGFYGASLLLAFYLMLLNRKLSRITEELSSINVLSQSADQSVGEGCTRLAFHQHQLHFSDEIDNIAILYGKVVNYIAKLHEYFTLSVLLIITHSFMNIILELFNIYLALVTEDESINYTRVPIELFLCHTELPGNFLCSSRFNGKPKADGFNCDDSKSISY</sequence>
<organism evidence="7 8">
    <name type="scientific">Lutzomyia longipalpis</name>
    <name type="common">Sand fly</name>
    <dbReference type="NCBI Taxonomy" id="7200"/>
    <lineage>
        <taxon>Eukaryota</taxon>
        <taxon>Metazoa</taxon>
        <taxon>Ecdysozoa</taxon>
        <taxon>Arthropoda</taxon>
        <taxon>Hexapoda</taxon>
        <taxon>Insecta</taxon>
        <taxon>Pterygota</taxon>
        <taxon>Neoptera</taxon>
        <taxon>Endopterygota</taxon>
        <taxon>Diptera</taxon>
        <taxon>Nematocera</taxon>
        <taxon>Psychodoidea</taxon>
        <taxon>Psychodidae</taxon>
        <taxon>Lutzomyia</taxon>
        <taxon>Lutzomyia</taxon>
    </lineage>
</organism>
<comment type="similarity">
    <text evidence="6">Belongs to the insect chemoreceptor superfamily. Gustatory receptor (GR) family.</text>
</comment>
<keyword evidence="4 6" id="KW-1133">Transmembrane helix</keyword>
<evidence type="ECO:0000256" key="5">
    <source>
        <dbReference type="ARBA" id="ARBA00023136"/>
    </source>
</evidence>
<keyword evidence="3 6" id="KW-0812">Transmembrane</keyword>
<keyword evidence="6" id="KW-0675">Receptor</keyword>
<feature type="transmembrane region" description="Helical" evidence="6">
    <location>
        <begin position="88"/>
        <end position="107"/>
    </location>
</feature>
<dbReference type="VEuPathDB" id="VectorBase:LLOJ010778"/>
<evidence type="ECO:0000256" key="6">
    <source>
        <dbReference type="RuleBase" id="RU363108"/>
    </source>
</evidence>
<name>A0A240SXX9_LUTLO</name>
<reference evidence="7" key="1">
    <citation type="submission" date="2020-05" db="UniProtKB">
        <authorList>
            <consortium name="EnsemblMetazoa"/>
        </authorList>
    </citation>
    <scope>IDENTIFICATION</scope>
    <source>
        <strain evidence="7">Jacobina</strain>
    </source>
</reference>
<comment type="function">
    <text evidence="6">Gustatory receptor which mediates acceptance or avoidance behavior, depending on its substrates.</text>
</comment>
<keyword evidence="8" id="KW-1185">Reference proteome</keyword>